<keyword evidence="7" id="KW-0677">Repeat</keyword>
<feature type="region of interest" description="Disordered" evidence="15">
    <location>
        <begin position="698"/>
        <end position="806"/>
    </location>
</feature>
<dbReference type="AlphaFoldDB" id="A0A9J6C807"/>
<dbReference type="FunFam" id="2.30.30.40:FF:000012">
    <property type="entry name" value="Arf-GAP with SH3 domain, ANK repeat and PH domain-containing protein 2"/>
    <property type="match status" value="1"/>
</dbReference>
<dbReference type="EMBL" id="JADBJN010000002">
    <property type="protein sequence ID" value="KAG5678077.1"/>
    <property type="molecule type" value="Genomic_DNA"/>
</dbReference>
<dbReference type="Gene3D" id="1.25.40.950">
    <property type="match status" value="1"/>
</dbReference>
<dbReference type="SMART" id="SM00233">
    <property type="entry name" value="PH"/>
    <property type="match status" value="1"/>
</dbReference>
<evidence type="ECO:0000256" key="2">
    <source>
        <dbReference type="ARBA" id="ARBA00004496"/>
    </source>
</evidence>
<dbReference type="SUPFAM" id="SSF50044">
    <property type="entry name" value="SH3-domain"/>
    <property type="match status" value="1"/>
</dbReference>
<dbReference type="PROSITE" id="PS50003">
    <property type="entry name" value="PH_DOMAIN"/>
    <property type="match status" value="1"/>
</dbReference>
<keyword evidence="9 11" id="KW-0040">ANK repeat</keyword>
<dbReference type="GO" id="GO:0016020">
    <property type="term" value="C:membrane"/>
    <property type="evidence" value="ECO:0007669"/>
    <property type="project" value="UniProtKB-SubCell"/>
</dbReference>
<dbReference type="FunFam" id="2.30.29.30:FF:000322">
    <property type="entry name" value="Uncharacterized protein, isoform B"/>
    <property type="match status" value="1"/>
</dbReference>
<dbReference type="PANTHER" id="PTHR45854">
    <property type="entry name" value="ASAP FAMILY MEMBER"/>
    <property type="match status" value="1"/>
</dbReference>
<accession>A0A9J6C807</accession>
<dbReference type="FunFam" id="1.10.220.150:FF:000016">
    <property type="entry name" value="Uncharacterized protein, isoform B"/>
    <property type="match status" value="1"/>
</dbReference>
<dbReference type="SMART" id="SM00105">
    <property type="entry name" value="ArfGap"/>
    <property type="match status" value="1"/>
</dbReference>
<dbReference type="InterPro" id="IPR001452">
    <property type="entry name" value="SH3_domain"/>
</dbReference>
<dbReference type="SUPFAM" id="SSF48403">
    <property type="entry name" value="Ankyrin repeat"/>
    <property type="match status" value="1"/>
</dbReference>
<keyword evidence="8" id="KW-0862">Zinc</keyword>
<evidence type="ECO:0000313" key="20">
    <source>
        <dbReference type="Proteomes" id="UP001107558"/>
    </source>
</evidence>
<keyword evidence="6" id="KW-0479">Metal-binding</keyword>
<dbReference type="InterPro" id="IPR037844">
    <property type="entry name" value="PH_ASAP"/>
</dbReference>
<evidence type="ECO:0000259" key="18">
    <source>
        <dbReference type="PROSITE" id="PS50115"/>
    </source>
</evidence>
<dbReference type="Gene3D" id="2.30.29.30">
    <property type="entry name" value="Pleckstrin-homology domain (PH domain)/Phosphotyrosine-binding domain (PTB)"/>
    <property type="match status" value="1"/>
</dbReference>
<evidence type="ECO:0000259" key="16">
    <source>
        <dbReference type="PROSITE" id="PS50002"/>
    </source>
</evidence>
<evidence type="ECO:0000259" key="17">
    <source>
        <dbReference type="PROSITE" id="PS50003"/>
    </source>
</evidence>
<dbReference type="OrthoDB" id="435430at2759"/>
<feature type="compositionally biased region" description="Polar residues" evidence="15">
    <location>
        <begin position="938"/>
        <end position="970"/>
    </location>
</feature>
<dbReference type="InterPro" id="IPR038508">
    <property type="entry name" value="ArfGAP_dom_sf"/>
</dbReference>
<organism evidence="19 20">
    <name type="scientific">Polypedilum vanderplanki</name>
    <name type="common">Sleeping chironomid midge</name>
    <dbReference type="NCBI Taxonomy" id="319348"/>
    <lineage>
        <taxon>Eukaryota</taxon>
        <taxon>Metazoa</taxon>
        <taxon>Ecdysozoa</taxon>
        <taxon>Arthropoda</taxon>
        <taxon>Hexapoda</taxon>
        <taxon>Insecta</taxon>
        <taxon>Pterygota</taxon>
        <taxon>Neoptera</taxon>
        <taxon>Endopterygota</taxon>
        <taxon>Diptera</taxon>
        <taxon>Nematocera</taxon>
        <taxon>Chironomoidea</taxon>
        <taxon>Chironomidae</taxon>
        <taxon>Chironominae</taxon>
        <taxon>Polypedilum</taxon>
        <taxon>Polypedilum</taxon>
    </lineage>
</organism>
<dbReference type="GO" id="GO:0008270">
    <property type="term" value="F:zinc ion binding"/>
    <property type="evidence" value="ECO:0007669"/>
    <property type="project" value="UniProtKB-KW"/>
</dbReference>
<dbReference type="InterPro" id="IPR037278">
    <property type="entry name" value="ARFGAP/RecO"/>
</dbReference>
<dbReference type="GO" id="GO:0005096">
    <property type="term" value="F:GTPase activator activity"/>
    <property type="evidence" value="ECO:0007669"/>
    <property type="project" value="UniProtKB-KW"/>
</dbReference>
<dbReference type="PROSITE" id="PS50088">
    <property type="entry name" value="ANK_REPEAT"/>
    <property type="match status" value="1"/>
</dbReference>
<feature type="compositionally biased region" description="Polar residues" evidence="15">
    <location>
        <begin position="736"/>
        <end position="749"/>
    </location>
</feature>
<dbReference type="SUPFAM" id="SSF50729">
    <property type="entry name" value="PH domain-like"/>
    <property type="match status" value="1"/>
</dbReference>
<gene>
    <name evidence="19" type="ORF">PVAND_007779</name>
</gene>
<keyword evidence="4" id="KW-0343">GTPase activation</keyword>
<dbReference type="Gene3D" id="1.25.40.20">
    <property type="entry name" value="Ankyrin repeat-containing domain"/>
    <property type="match status" value="1"/>
</dbReference>
<dbReference type="PANTHER" id="PTHR45854:SF3">
    <property type="entry name" value="ARFGAP WITH SH3 DOMAIN, ANK REPEAT AND PH DOMAIN-CONTAINING PROTEIN"/>
    <property type="match status" value="1"/>
</dbReference>
<dbReference type="SMART" id="SM00326">
    <property type="entry name" value="SH3"/>
    <property type="match status" value="1"/>
</dbReference>
<evidence type="ECO:0000313" key="19">
    <source>
        <dbReference type="EMBL" id="KAG5678077.1"/>
    </source>
</evidence>
<evidence type="ECO:0000256" key="1">
    <source>
        <dbReference type="ARBA" id="ARBA00004370"/>
    </source>
</evidence>
<dbReference type="InterPro" id="IPR002110">
    <property type="entry name" value="Ankyrin_rpt"/>
</dbReference>
<evidence type="ECO:0000256" key="13">
    <source>
        <dbReference type="PROSITE-ProRule" id="PRU00288"/>
    </source>
</evidence>
<dbReference type="PROSITE" id="PS50002">
    <property type="entry name" value="SH3"/>
    <property type="match status" value="1"/>
</dbReference>
<dbReference type="InterPro" id="IPR001849">
    <property type="entry name" value="PH_domain"/>
</dbReference>
<dbReference type="PROSITE" id="PS50115">
    <property type="entry name" value="ARFGAP"/>
    <property type="match status" value="1"/>
</dbReference>
<dbReference type="SUPFAM" id="SSF57863">
    <property type="entry name" value="ArfGap/RecO-like zinc finger"/>
    <property type="match status" value="1"/>
</dbReference>
<evidence type="ECO:0000256" key="15">
    <source>
        <dbReference type="SAM" id="MobiDB-lite"/>
    </source>
</evidence>
<feature type="compositionally biased region" description="Low complexity" evidence="15">
    <location>
        <begin position="751"/>
        <end position="770"/>
    </location>
</feature>
<sequence>MPALIGVSEFVEETTADYKSPITSTFVSRMQNMKQTISTLEETLEFDRDGLTKLKKAAKAIHNSGNIHVENEMCLVRALERLGTVALSKEEPDIGAAFLKFSVVTKELSALMKTLMQNISNVIMFPVDSLLKSELRGVKGEMKRPFDKAAKDFDTKYIKIEKERKAQAKEVGMIRTEISAAEIAEEMEKERRVFQLQMCEYLIKFNEIKTKKGIELLQHLVEYYHAQNNYFKDGLKTIAHFGTYIEDLSMKLQAIRQKQDEEKKKLIELRTLLRSTPDFDRVENVVTDKGTAYSLHQLQGDKNHGVTRSGHLYKKSEGKVRRVWQKRRCRVTEDGFLDICHADETKPPTRVNLLTCQIKPVPDDKRSFDLISYNRPYHFQAEDEADQKAWMSVLINCKEKALTKSFQHENQQQQMSPGLMELQKTLIRHIQNLPGNDQCCDCGSRNDVTWISINFGIIVCIQCSGVHRDLGVHHSRIQSLTLDNLKTAHLLIARAMGNNQLNEILEATLGKSMKIHPESSMEERYDFIRAKYVAKRYIMRTCADESDLRVDLEQAVINADLSQLLQVWAEGADFTAPLPSSDYGENALHIAVLREMGSSLHIVDFLIQNMPPQGLNKPTNPQMNAVSGDDGKMTPLHFCAAYDRRECMKLLLRSGADIDIKNSSGKTAFDLAIENGRDVCKEMLEQAMRREKSAFDHINTDWNLPPPHDDGSTDFSDDDTGLDERISSFAHGLGTSPKQQMSFPQYGAQSGTGASSPSSITSRSSHSIASNQSRKTTGVINPTTASAKKRNAPNAPNSQQQQQQPVYGTLPHSVGRYQQNYDLSDIYNNTNSTLPHPARNSMIEHQRQNNNNVTANNNINSNNNNNKNQAPQQHFDNKVYERFEPYMMQNKTSHKRSPSSDSISRSINLAGAKLVLPPTGEIPQLKPVNMNRPRIAPPSSNSQNEKSISNGQSSESLNSLNDASRVQTGTPLRKSFNDSISNSFNDYGKFGELDSSCGTIDTSNNLHSNSSYLTDEGSPRSSPGGVTIQPINYAGLKRCRALYDCNADNDDELEFKEGEILVVLNERTDDENWMEGVIESDPSRRGMFPVSFVHILPD</sequence>
<evidence type="ECO:0000256" key="4">
    <source>
        <dbReference type="ARBA" id="ARBA00022468"/>
    </source>
</evidence>
<feature type="domain" description="Arf-GAP" evidence="18">
    <location>
        <begin position="424"/>
        <end position="545"/>
    </location>
</feature>
<dbReference type="InterPro" id="IPR011993">
    <property type="entry name" value="PH-like_dom_sf"/>
</dbReference>
<evidence type="ECO:0000256" key="6">
    <source>
        <dbReference type="ARBA" id="ARBA00022723"/>
    </source>
</evidence>
<evidence type="ECO:0000256" key="9">
    <source>
        <dbReference type="ARBA" id="ARBA00023043"/>
    </source>
</evidence>
<dbReference type="CDD" id="cd07604">
    <property type="entry name" value="BAR_ASAPs"/>
    <property type="match status" value="1"/>
</dbReference>
<dbReference type="InterPro" id="IPR004148">
    <property type="entry name" value="BAR_dom"/>
</dbReference>
<dbReference type="InterPro" id="IPR036770">
    <property type="entry name" value="Ankyrin_rpt-contain_sf"/>
</dbReference>
<feature type="compositionally biased region" description="Polar residues" evidence="15">
    <location>
        <begin position="771"/>
        <end position="786"/>
    </location>
</feature>
<dbReference type="GO" id="GO:0005737">
    <property type="term" value="C:cytoplasm"/>
    <property type="evidence" value="ECO:0007669"/>
    <property type="project" value="UniProtKB-SubCell"/>
</dbReference>
<dbReference type="Proteomes" id="UP001107558">
    <property type="component" value="Chromosome 2"/>
</dbReference>
<dbReference type="Pfam" id="PF12796">
    <property type="entry name" value="Ank_2"/>
    <property type="match status" value="1"/>
</dbReference>
<feature type="repeat" description="ANK" evidence="11">
    <location>
        <begin position="631"/>
        <end position="663"/>
    </location>
</feature>
<evidence type="ECO:0000256" key="7">
    <source>
        <dbReference type="ARBA" id="ARBA00022737"/>
    </source>
</evidence>
<protein>
    <submittedName>
        <fullName evidence="19">Uncharacterized protein</fullName>
    </submittedName>
</protein>
<reference evidence="19" key="1">
    <citation type="submission" date="2021-03" db="EMBL/GenBank/DDBJ databases">
        <title>Chromosome level genome of the anhydrobiotic midge Polypedilum vanderplanki.</title>
        <authorList>
            <person name="Yoshida Y."/>
            <person name="Kikawada T."/>
            <person name="Gusev O."/>
        </authorList>
    </citation>
    <scope>NUCLEOTIDE SEQUENCE</scope>
    <source>
        <strain evidence="19">NIAS01</strain>
        <tissue evidence="19">Whole body or cell culture</tissue>
    </source>
</reference>
<dbReference type="PROSITE" id="PS50297">
    <property type="entry name" value="ANK_REP_REGION"/>
    <property type="match status" value="1"/>
</dbReference>
<feature type="domain" description="PH" evidence="17">
    <location>
        <begin position="305"/>
        <end position="399"/>
    </location>
</feature>
<keyword evidence="3 12" id="KW-0728">SH3 domain</keyword>
<name>A0A9J6C807_POLVA</name>
<dbReference type="PRINTS" id="PR00405">
    <property type="entry name" value="REVINTRACTNG"/>
</dbReference>
<dbReference type="Pfam" id="PF00018">
    <property type="entry name" value="SH3_1"/>
    <property type="match status" value="1"/>
</dbReference>
<evidence type="ECO:0000256" key="5">
    <source>
        <dbReference type="ARBA" id="ARBA00022490"/>
    </source>
</evidence>
<feature type="region of interest" description="Disordered" evidence="15">
    <location>
        <begin position="918"/>
        <end position="976"/>
    </location>
</feature>
<keyword evidence="10" id="KW-0472">Membrane</keyword>
<feature type="compositionally biased region" description="Low complexity" evidence="15">
    <location>
        <begin position="852"/>
        <end position="868"/>
    </location>
</feature>
<dbReference type="Pfam" id="PF16746">
    <property type="entry name" value="BAR_3"/>
    <property type="match status" value="1"/>
</dbReference>
<evidence type="ECO:0000256" key="10">
    <source>
        <dbReference type="ARBA" id="ARBA00023136"/>
    </source>
</evidence>
<feature type="coiled-coil region" evidence="14">
    <location>
        <begin position="245"/>
        <end position="272"/>
    </location>
</feature>
<dbReference type="CDD" id="cd13251">
    <property type="entry name" value="PH_ASAP"/>
    <property type="match status" value="1"/>
</dbReference>
<dbReference type="Gene3D" id="1.20.1270.60">
    <property type="entry name" value="Arfaptin homology (AH) domain/BAR domain"/>
    <property type="match status" value="1"/>
</dbReference>
<evidence type="ECO:0000256" key="8">
    <source>
        <dbReference type="ARBA" id="ARBA00022833"/>
    </source>
</evidence>
<comment type="subcellular location">
    <subcellularLocation>
        <location evidence="2">Cytoplasm</location>
    </subcellularLocation>
    <subcellularLocation>
        <location evidence="1">Membrane</location>
    </subcellularLocation>
</comment>
<dbReference type="CDD" id="cd11821">
    <property type="entry name" value="SH3_ASAP"/>
    <property type="match status" value="1"/>
</dbReference>
<evidence type="ECO:0000256" key="14">
    <source>
        <dbReference type="SAM" id="Coils"/>
    </source>
</evidence>
<evidence type="ECO:0000256" key="11">
    <source>
        <dbReference type="PROSITE-ProRule" id="PRU00023"/>
    </source>
</evidence>
<keyword evidence="13" id="KW-0863">Zinc-finger</keyword>
<dbReference type="InterPro" id="IPR027267">
    <property type="entry name" value="AH/BAR_dom_sf"/>
</dbReference>
<feature type="domain" description="SH3" evidence="16">
    <location>
        <begin position="1034"/>
        <end position="1098"/>
    </location>
</feature>
<proteinExistence type="predicted"/>
<keyword evidence="20" id="KW-1185">Reference proteome</keyword>
<comment type="caution">
    <text evidence="19">The sequence shown here is derived from an EMBL/GenBank/DDBJ whole genome shotgun (WGS) entry which is preliminary data.</text>
</comment>
<dbReference type="SUPFAM" id="SSF103657">
    <property type="entry name" value="BAR/IMD domain-like"/>
    <property type="match status" value="1"/>
</dbReference>
<dbReference type="InterPro" id="IPR036028">
    <property type="entry name" value="SH3-like_dom_sf"/>
</dbReference>
<keyword evidence="5" id="KW-0963">Cytoplasm</keyword>
<evidence type="ECO:0000256" key="12">
    <source>
        <dbReference type="PROSITE-ProRule" id="PRU00192"/>
    </source>
</evidence>
<dbReference type="PRINTS" id="PR00452">
    <property type="entry name" value="SH3DOMAIN"/>
</dbReference>
<dbReference type="InterPro" id="IPR043593">
    <property type="entry name" value="ASAP"/>
</dbReference>
<dbReference type="Gene3D" id="1.10.220.150">
    <property type="entry name" value="Arf GTPase activating protein"/>
    <property type="match status" value="1"/>
</dbReference>
<feature type="region of interest" description="Disordered" evidence="15">
    <location>
        <begin position="852"/>
        <end position="871"/>
    </location>
</feature>
<dbReference type="Pfam" id="PF00169">
    <property type="entry name" value="PH"/>
    <property type="match status" value="1"/>
</dbReference>
<dbReference type="SMART" id="SM00248">
    <property type="entry name" value="ANK"/>
    <property type="match status" value="3"/>
</dbReference>
<evidence type="ECO:0000256" key="3">
    <source>
        <dbReference type="ARBA" id="ARBA00022443"/>
    </source>
</evidence>
<dbReference type="InterPro" id="IPR035836">
    <property type="entry name" value="ASAP1-like_SH3"/>
</dbReference>
<dbReference type="CDD" id="cd08834">
    <property type="entry name" value="ArfGap_ASAP"/>
    <property type="match status" value="1"/>
</dbReference>
<dbReference type="InterPro" id="IPR001164">
    <property type="entry name" value="ArfGAP_dom"/>
</dbReference>
<dbReference type="Pfam" id="PF01412">
    <property type="entry name" value="ArfGap"/>
    <property type="match status" value="1"/>
</dbReference>
<dbReference type="Gene3D" id="2.30.30.40">
    <property type="entry name" value="SH3 Domains"/>
    <property type="match status" value="1"/>
</dbReference>
<keyword evidence="14" id="KW-0175">Coiled coil</keyword>